<dbReference type="EMBL" id="CP000383">
    <property type="protein sequence ID" value="ABG60587.1"/>
    <property type="molecule type" value="Genomic_DNA"/>
</dbReference>
<dbReference type="REBASE" id="13328">
    <property type="entry name" value="S1.ChuAORF3354P"/>
</dbReference>
<evidence type="ECO:0000313" key="6">
    <source>
        <dbReference type="Proteomes" id="UP000001822"/>
    </source>
</evidence>
<dbReference type="Pfam" id="PF01420">
    <property type="entry name" value="Methylase_S"/>
    <property type="match status" value="2"/>
</dbReference>
<evidence type="ECO:0000313" key="5">
    <source>
        <dbReference type="EMBL" id="ABG60587.1"/>
    </source>
</evidence>
<dbReference type="InterPro" id="IPR044946">
    <property type="entry name" value="Restrct_endonuc_typeI_TRD_sf"/>
</dbReference>
<keyword evidence="2" id="KW-0680">Restriction system</keyword>
<dbReference type="GO" id="GO:0009307">
    <property type="term" value="P:DNA restriction-modification system"/>
    <property type="evidence" value="ECO:0007669"/>
    <property type="project" value="UniProtKB-KW"/>
</dbReference>
<organism evidence="5 6">
    <name type="scientific">Cytophaga hutchinsonii (strain ATCC 33406 / DSM 1761 / CIP 103989 / NBRC 15051 / NCIMB 9469 / D465)</name>
    <dbReference type="NCBI Taxonomy" id="269798"/>
    <lineage>
        <taxon>Bacteria</taxon>
        <taxon>Pseudomonadati</taxon>
        <taxon>Bacteroidota</taxon>
        <taxon>Cytophagia</taxon>
        <taxon>Cytophagales</taxon>
        <taxon>Cytophagaceae</taxon>
        <taxon>Cytophaga</taxon>
    </lineage>
</organism>
<name>A0A6N4SWB6_CYTH3</name>
<reference evidence="5 6" key="1">
    <citation type="journal article" date="2007" name="Appl. Environ. Microbiol.">
        <title>Genome sequence of the cellulolytic gliding bacterium Cytophaga hutchinsonii.</title>
        <authorList>
            <person name="Xie G."/>
            <person name="Bruce D.C."/>
            <person name="Challacombe J.F."/>
            <person name="Chertkov O."/>
            <person name="Detter J.C."/>
            <person name="Gilna P."/>
            <person name="Han C.S."/>
            <person name="Lucas S."/>
            <person name="Misra M."/>
            <person name="Myers G.L."/>
            <person name="Richardson P."/>
            <person name="Tapia R."/>
            <person name="Thayer N."/>
            <person name="Thompson L.S."/>
            <person name="Brettin T.S."/>
            <person name="Henrissat B."/>
            <person name="Wilson D.B."/>
            <person name="McBride M.J."/>
        </authorList>
    </citation>
    <scope>NUCLEOTIDE SEQUENCE [LARGE SCALE GENOMIC DNA]</scope>
    <source>
        <strain evidence="6">ATCC 33406 / DSM 1761 / CIP 103989 / NBRC 15051 / NCIMB 9469 / D465</strain>
    </source>
</reference>
<evidence type="ECO:0000256" key="3">
    <source>
        <dbReference type="ARBA" id="ARBA00023125"/>
    </source>
</evidence>
<dbReference type="InterPro" id="IPR000055">
    <property type="entry name" value="Restrct_endonuc_typeI_TRD"/>
</dbReference>
<dbReference type="RefSeq" id="WP_011586695.1">
    <property type="nucleotide sequence ID" value="NC_008255.1"/>
</dbReference>
<dbReference type="EC" id="3.1.21.3" evidence="5"/>
<feature type="domain" description="Type I restriction modification DNA specificity" evidence="4">
    <location>
        <begin position="185"/>
        <end position="340"/>
    </location>
</feature>
<evidence type="ECO:0000259" key="4">
    <source>
        <dbReference type="Pfam" id="PF01420"/>
    </source>
</evidence>
<dbReference type="CDD" id="cd17266">
    <property type="entry name" value="RMtype1_S_Sau1132ORF3780P-TRD2-CR2_like"/>
    <property type="match status" value="1"/>
</dbReference>
<dbReference type="GO" id="GO:0003677">
    <property type="term" value="F:DNA binding"/>
    <property type="evidence" value="ECO:0007669"/>
    <property type="project" value="UniProtKB-KW"/>
</dbReference>
<dbReference type="Proteomes" id="UP000001822">
    <property type="component" value="Chromosome"/>
</dbReference>
<dbReference type="KEGG" id="chu:CHU_3351"/>
<proteinExistence type="inferred from homology"/>
<gene>
    <name evidence="5" type="primary">hsdS</name>
    <name evidence="5" type="ordered locus">CHU_3351</name>
</gene>
<dbReference type="CDD" id="cd17291">
    <property type="entry name" value="RMtype1_S_MgeORF438P-TRD-CR_like"/>
    <property type="match status" value="1"/>
</dbReference>
<dbReference type="AlphaFoldDB" id="A0A6N4SWB6"/>
<accession>A0A6N4SWB6</accession>
<dbReference type="InterPro" id="IPR052021">
    <property type="entry name" value="Type-I_RS_S_subunit"/>
</dbReference>
<dbReference type="SUPFAM" id="SSF116734">
    <property type="entry name" value="DNA methylase specificity domain"/>
    <property type="match status" value="2"/>
</dbReference>
<dbReference type="Gene3D" id="1.10.287.1120">
    <property type="entry name" value="Bipartite methylase S protein"/>
    <property type="match status" value="1"/>
</dbReference>
<dbReference type="GO" id="GO:0009035">
    <property type="term" value="F:type I site-specific deoxyribonuclease activity"/>
    <property type="evidence" value="ECO:0007669"/>
    <property type="project" value="UniProtKB-EC"/>
</dbReference>
<keyword evidence="3" id="KW-0238">DNA-binding</keyword>
<evidence type="ECO:0000256" key="2">
    <source>
        <dbReference type="ARBA" id="ARBA00022747"/>
    </source>
</evidence>
<evidence type="ECO:0000256" key="1">
    <source>
        <dbReference type="ARBA" id="ARBA00010923"/>
    </source>
</evidence>
<dbReference type="PANTHER" id="PTHR30408">
    <property type="entry name" value="TYPE-1 RESTRICTION ENZYME ECOKI SPECIFICITY PROTEIN"/>
    <property type="match status" value="1"/>
</dbReference>
<sequence length="354" mass="39942">MRFPEFDEEWEEKTLGEICEMQAGKFVSASEIKEQHFDGLFPCYGGNGLRGYTKSYNYDGKYSLIGRQGALCGNVNFANGKFHATEHAVVVTPLNGINTVWMFYLLTNLNLNQFATGMAQPGLSVQNLEKVESTIPKAIDEQEKIASFLTLIDGRISTQNKIIKELELLIKSISQIIFHGHRYKFKKASLGSICTIKKGEQINSSVLSESGLYAVMNGGITPSGYYSQYNCVGNTISISEGGNSCGYVQFNDKKFWSGGHCYTLSEINAEISNKYLYYFMKFSENLIMSLRVGSGLPNIQKKDLEKFNVAFPEINQQYQISKFLDLLTEKIQVEKSLKTSLIRQKQYVLKKMFI</sequence>
<dbReference type="PANTHER" id="PTHR30408:SF13">
    <property type="entry name" value="TYPE I RESTRICTION ENZYME HINDI SPECIFICITY SUBUNIT"/>
    <property type="match status" value="1"/>
</dbReference>
<comment type="similarity">
    <text evidence="1">Belongs to the type-I restriction system S methylase family.</text>
</comment>
<feature type="domain" description="Type I restriction modification DNA specificity" evidence="4">
    <location>
        <begin position="8"/>
        <end position="167"/>
    </location>
</feature>
<keyword evidence="6" id="KW-1185">Reference proteome</keyword>
<keyword evidence="5" id="KW-0378">Hydrolase</keyword>
<protein>
    <submittedName>
        <fullName evidence="5">Type I site-specific deoxyribonuclease S subunit</fullName>
        <ecNumber evidence="5">3.1.21.3</ecNumber>
    </submittedName>
</protein>
<dbReference type="Gene3D" id="3.90.220.20">
    <property type="entry name" value="DNA methylase specificity domains"/>
    <property type="match status" value="2"/>
</dbReference>